<dbReference type="EMBL" id="CP000530">
    <property type="protein sequence ID" value="ABM39593.1"/>
    <property type="molecule type" value="Genomic_DNA"/>
</dbReference>
<reference evidence="2" key="1">
    <citation type="journal article" date="2009" name="Environ. Microbiol.">
        <title>The genome of Polaromonas naphthalenivorans strain CJ2, isolated from coal tar-contaminated sediment, reveals physiological and metabolic versatility and evolution through extensive horizontal gene transfer.</title>
        <authorList>
            <person name="Yagi J.M."/>
            <person name="Sims D."/>
            <person name="Brettin T."/>
            <person name="Bruce D."/>
            <person name="Madsen E.L."/>
        </authorList>
    </citation>
    <scope>NUCLEOTIDE SEQUENCE [LARGE SCALE GENOMIC DNA]</scope>
    <source>
        <strain evidence="2">CJ2</strain>
        <plasmid evidence="2">Plasmid pPNAP01</plasmid>
    </source>
</reference>
<sequence>MLILHPVTFLAGLHGSGKSTLGHHLRRKHGWTHLSMGDAGRLARAGKRPNNMSLRLFVELAMYRTGELMSQRLIDAILFEIGKHRQITPVVIDGFPAKPEHVAMLPPDSLVVHVNCPEEVREARLNHRAAEAKRLWTPGLTSMRDSDLPSVIDAVRKRIDSLRLLELDNGANGIDALCATVQDIIEIVRETAAIRPELPTGQAAQAF</sequence>
<dbReference type="Pfam" id="PF13238">
    <property type="entry name" value="AAA_18"/>
    <property type="match status" value="1"/>
</dbReference>
<evidence type="ECO:0000313" key="2">
    <source>
        <dbReference type="Proteomes" id="UP000000644"/>
    </source>
</evidence>
<protein>
    <recommendedName>
        <fullName evidence="3">Adenylate kinase</fullName>
    </recommendedName>
</protein>
<proteinExistence type="predicted"/>
<keyword evidence="2" id="KW-1185">Reference proteome</keyword>
<dbReference type="KEGG" id="pna:Pnap_4311"/>
<dbReference type="AlphaFoldDB" id="A1VVB5"/>
<gene>
    <name evidence="1" type="ordered locus">Pnap_4311</name>
</gene>
<evidence type="ECO:0000313" key="1">
    <source>
        <dbReference type="EMBL" id="ABM39593.1"/>
    </source>
</evidence>
<geneLocation type="plasmid" evidence="1 2">
    <name>pPNAP01</name>
</geneLocation>
<dbReference type="HOGENOM" id="CLU_1325348_0_0_4"/>
<organism evidence="1 2">
    <name type="scientific">Polaromonas naphthalenivorans (strain CJ2)</name>
    <dbReference type="NCBI Taxonomy" id="365044"/>
    <lineage>
        <taxon>Bacteria</taxon>
        <taxon>Pseudomonadati</taxon>
        <taxon>Pseudomonadota</taxon>
        <taxon>Betaproteobacteria</taxon>
        <taxon>Burkholderiales</taxon>
        <taxon>Comamonadaceae</taxon>
        <taxon>Polaromonas</taxon>
    </lineage>
</organism>
<dbReference type="Gene3D" id="3.40.50.300">
    <property type="entry name" value="P-loop containing nucleotide triphosphate hydrolases"/>
    <property type="match status" value="1"/>
</dbReference>
<accession>A1VVB5</accession>
<dbReference type="SUPFAM" id="SSF52540">
    <property type="entry name" value="P-loop containing nucleoside triphosphate hydrolases"/>
    <property type="match status" value="1"/>
</dbReference>
<dbReference type="Proteomes" id="UP000000644">
    <property type="component" value="Plasmid pPNAP01"/>
</dbReference>
<evidence type="ECO:0008006" key="3">
    <source>
        <dbReference type="Google" id="ProtNLM"/>
    </source>
</evidence>
<dbReference type="InterPro" id="IPR027417">
    <property type="entry name" value="P-loop_NTPase"/>
</dbReference>
<dbReference type="RefSeq" id="WP_011797966.1">
    <property type="nucleotide sequence ID" value="NC_008757.1"/>
</dbReference>
<name>A1VVB5_POLNA</name>
<keyword evidence="1" id="KW-0614">Plasmid</keyword>
<dbReference type="OrthoDB" id="8908226at2"/>